<proteinExistence type="predicted"/>
<dbReference type="Proteomes" id="UP000696280">
    <property type="component" value="Unassembled WGS sequence"/>
</dbReference>
<comment type="caution">
    <text evidence="2">The sequence shown here is derived from an EMBL/GenBank/DDBJ whole genome shotgun (WGS) entry which is preliminary data.</text>
</comment>
<dbReference type="PANTHER" id="PTHR33112">
    <property type="entry name" value="DOMAIN PROTEIN, PUTATIVE-RELATED"/>
    <property type="match status" value="1"/>
</dbReference>
<feature type="domain" description="Heterokaryon incompatibility" evidence="1">
    <location>
        <begin position="126"/>
        <end position="269"/>
    </location>
</feature>
<name>A0A9N9LAT1_9HELO</name>
<dbReference type="EMBL" id="CAJVRL010000127">
    <property type="protein sequence ID" value="CAG8962214.1"/>
    <property type="molecule type" value="Genomic_DNA"/>
</dbReference>
<dbReference type="PANTHER" id="PTHR33112:SF8">
    <property type="entry name" value="HETEROKARYON INCOMPATIBILITY DOMAIN-CONTAINING PROTEIN"/>
    <property type="match status" value="1"/>
</dbReference>
<evidence type="ECO:0000313" key="2">
    <source>
        <dbReference type="EMBL" id="CAG8962214.1"/>
    </source>
</evidence>
<dbReference type="AlphaFoldDB" id="A0A9N9LAT1"/>
<protein>
    <recommendedName>
        <fullName evidence="1">Heterokaryon incompatibility domain-containing protein</fullName>
    </recommendedName>
</protein>
<evidence type="ECO:0000259" key="1">
    <source>
        <dbReference type="Pfam" id="PF06985"/>
    </source>
</evidence>
<dbReference type="InterPro" id="IPR010730">
    <property type="entry name" value="HET"/>
</dbReference>
<dbReference type="OrthoDB" id="5362512at2759"/>
<organism evidence="2 3">
    <name type="scientific">Hymenoscyphus fraxineus</name>
    <dbReference type="NCBI Taxonomy" id="746836"/>
    <lineage>
        <taxon>Eukaryota</taxon>
        <taxon>Fungi</taxon>
        <taxon>Dikarya</taxon>
        <taxon>Ascomycota</taxon>
        <taxon>Pezizomycotina</taxon>
        <taxon>Leotiomycetes</taxon>
        <taxon>Helotiales</taxon>
        <taxon>Helotiaceae</taxon>
        <taxon>Hymenoscyphus</taxon>
    </lineage>
</organism>
<reference evidence="2" key="1">
    <citation type="submission" date="2021-07" db="EMBL/GenBank/DDBJ databases">
        <authorList>
            <person name="Durling M."/>
        </authorList>
    </citation>
    <scope>NUCLEOTIDE SEQUENCE</scope>
</reference>
<accession>A0A9N9LAT1</accession>
<keyword evidence="3" id="KW-1185">Reference proteome</keyword>
<gene>
    <name evidence="2" type="ORF">HYFRA_00005267</name>
</gene>
<evidence type="ECO:0000313" key="3">
    <source>
        <dbReference type="Proteomes" id="UP000696280"/>
    </source>
</evidence>
<dbReference type="Pfam" id="PF06985">
    <property type="entry name" value="HET"/>
    <property type="match status" value="1"/>
</dbReference>
<sequence>MYSASLEFRGFPYPGGCEAGYSRHCLQLHVAAELKHVSPALWSFCTKYDNFAAQQNGGIIERVVEEDPASKESLNLIEQWIRKCNDNHEYCSQTGPPPLPTRVVDIGEGAEPAPRLLVTNKKHGYYTTLSYIWGGPISKRTTMSCFESYCNSIPLETLPKSFRDAARITKALGIRYLWIDALCIIQDSKEDWENECPQMCSIYQNSYITIAAPSSPSAEAGFLQRRSEPICLPYYDSERTLAGEMWLQVGRNNFPEGALLRDRGWVLQEEVFSRRTIFFGIEQNYFECYENIHYDYSALREQVKTPNKPDLKLLYESGSDKGGGIWSDIVQAYSPRSLTFPTDKLAALSGIAKAFSLATGYHYLAGHWRENLIPSLTWRKSLRNRNKVFRLNDTYKAPSWSWASVDGDIDFPRWKPGDRSNSGSPELVDVSVDLAGSDPFGQVSSGSLTIRAKVKMAKMRPRTSDSGPVLYEIREQGFENSLGNAIMDCKVYETYAWTLYCIQVCVFTNKAYPTSSVVLLRRAGSVDRGSEVRYQRVGHAWIDKSDFKGAPRISLFYSPDGKLVPEQLKGTEFEKDWFDDAEVQTICII</sequence>